<dbReference type="KEGG" id="orp:MOP44_17925"/>
<gene>
    <name evidence="3" type="ORF">MOP44_17925</name>
</gene>
<dbReference type="InterPro" id="IPR052340">
    <property type="entry name" value="RNase_Y/CdgJ"/>
</dbReference>
<dbReference type="InterPro" id="IPR014408">
    <property type="entry name" value="dGMP_Pdiesterase_EAL/HD-GYP"/>
</dbReference>
<dbReference type="Pfam" id="PF08668">
    <property type="entry name" value="HDOD"/>
    <property type="match status" value="1"/>
</dbReference>
<sequence>MADKKEMAGFGSIATEQNVEEELRRVGYLARQPILDRRGAVFGYDLLFHALVQAPPESGLSHASRGMLDVLSFFGIERFTGGAWGFVQCGAEALEAALFEGLPPHMTVLAIPRFDSVPASVERECIRLKEMGFRLALNDYSLDDPREPLLSLAHHIKVDITNLDSPDWHLLCNQLYRTHATVVADNIHTHDTYRKARAAGVQYFQGFYFCHPELFPNATVPADRAHHMQILQELFKDPLDLKTLVPLVSRDPSLVFRVLRFVNSPLCAVRNPVKSLETALLILGDKVFRRIATLAIQCALNQNQSSELLHMAQTRARFCADAAKLAGLDSEEMYLLGMLSLLPAMLQVPMHTILPGLPLRREICDALAGGAARERCLLSWLEALETNDIAECEAIAAQYGLSPALMAQTYMSALEAVITESAGEERSEPMPGTPRPLQPAHR</sequence>
<evidence type="ECO:0000259" key="2">
    <source>
        <dbReference type="PROSITE" id="PS51833"/>
    </source>
</evidence>
<dbReference type="PANTHER" id="PTHR33525:SF4">
    <property type="entry name" value="CYCLIC DI-GMP PHOSPHODIESTERASE CDGJ"/>
    <property type="match status" value="1"/>
</dbReference>
<accession>A0A9J7BHK8</accession>
<organism evidence="3 4">
    <name type="scientific">Occallatibacter riparius</name>
    <dbReference type="NCBI Taxonomy" id="1002689"/>
    <lineage>
        <taxon>Bacteria</taxon>
        <taxon>Pseudomonadati</taxon>
        <taxon>Acidobacteriota</taxon>
        <taxon>Terriglobia</taxon>
        <taxon>Terriglobales</taxon>
        <taxon>Acidobacteriaceae</taxon>
        <taxon>Occallatibacter</taxon>
    </lineage>
</organism>
<feature type="region of interest" description="Disordered" evidence="1">
    <location>
        <begin position="421"/>
        <end position="442"/>
    </location>
</feature>
<feature type="compositionally biased region" description="Pro residues" evidence="1">
    <location>
        <begin position="431"/>
        <end position="442"/>
    </location>
</feature>
<dbReference type="PROSITE" id="PS51833">
    <property type="entry name" value="HDOD"/>
    <property type="match status" value="1"/>
</dbReference>
<dbReference type="PANTHER" id="PTHR33525">
    <property type="match status" value="1"/>
</dbReference>
<reference evidence="3" key="1">
    <citation type="submission" date="2021-04" db="EMBL/GenBank/DDBJ databases">
        <title>Phylogenetic analysis of Acidobacteriaceae.</title>
        <authorList>
            <person name="Qiu L."/>
            <person name="Zhang Q."/>
        </authorList>
    </citation>
    <scope>NUCLEOTIDE SEQUENCE</scope>
    <source>
        <strain evidence="3">DSM 25168</strain>
    </source>
</reference>
<dbReference type="Gene3D" id="1.10.3210.10">
    <property type="entry name" value="Hypothetical protein af1432"/>
    <property type="match status" value="1"/>
</dbReference>
<keyword evidence="4" id="KW-1185">Reference proteome</keyword>
<dbReference type="SUPFAM" id="SSF141868">
    <property type="entry name" value="EAL domain-like"/>
    <property type="match status" value="1"/>
</dbReference>
<dbReference type="AlphaFoldDB" id="A0A9J7BHK8"/>
<proteinExistence type="predicted"/>
<dbReference type="InterPro" id="IPR013976">
    <property type="entry name" value="HDOD"/>
</dbReference>
<evidence type="ECO:0000256" key="1">
    <source>
        <dbReference type="SAM" id="MobiDB-lite"/>
    </source>
</evidence>
<dbReference type="RefSeq" id="WP_260791628.1">
    <property type="nucleotide sequence ID" value="NZ_CP093313.1"/>
</dbReference>
<protein>
    <submittedName>
        <fullName evidence="3">HDOD domain-containing protein</fullName>
    </submittedName>
</protein>
<evidence type="ECO:0000313" key="4">
    <source>
        <dbReference type="Proteomes" id="UP001059380"/>
    </source>
</evidence>
<name>A0A9J7BHK8_9BACT</name>
<dbReference type="PIRSF" id="PIRSF003180">
    <property type="entry name" value="DiGMPpdiest_YuxH"/>
    <property type="match status" value="1"/>
</dbReference>
<feature type="domain" description="HDOD" evidence="2">
    <location>
        <begin position="220"/>
        <end position="415"/>
    </location>
</feature>
<dbReference type="Proteomes" id="UP001059380">
    <property type="component" value="Chromosome"/>
</dbReference>
<dbReference type="EMBL" id="CP093313">
    <property type="protein sequence ID" value="UWZ82444.1"/>
    <property type="molecule type" value="Genomic_DNA"/>
</dbReference>
<evidence type="ECO:0000313" key="3">
    <source>
        <dbReference type="EMBL" id="UWZ82444.1"/>
    </source>
</evidence>
<dbReference type="SUPFAM" id="SSF109604">
    <property type="entry name" value="HD-domain/PDEase-like"/>
    <property type="match status" value="1"/>
</dbReference>
<dbReference type="Gene3D" id="3.20.20.450">
    <property type="entry name" value="EAL domain"/>
    <property type="match status" value="1"/>
</dbReference>
<dbReference type="InterPro" id="IPR035919">
    <property type="entry name" value="EAL_sf"/>
</dbReference>